<proteinExistence type="predicted"/>
<dbReference type="PATRIC" id="fig|28125.4.peg.1837"/>
<comment type="caution">
    <text evidence="1">The sequence shown here is derived from an EMBL/GenBank/DDBJ whole genome shotgun (WGS) entry which is preliminary data.</text>
</comment>
<accession>A0A137SS78</accession>
<reference evidence="1 2" key="1">
    <citation type="submission" date="2016-02" db="EMBL/GenBank/DDBJ databases">
        <authorList>
            <person name="Wen L."/>
            <person name="He K."/>
            <person name="Yang H."/>
        </authorList>
    </citation>
    <scope>NUCLEOTIDE SEQUENCE [LARGE SCALE GENOMIC DNA]</scope>
    <source>
        <strain evidence="1 2">GED7880</strain>
    </source>
</reference>
<gene>
    <name evidence="1" type="ORF">HMPREF3202_01848</name>
</gene>
<name>A0A137SS78_9BACT</name>
<dbReference type="EMBL" id="LTAG01000109">
    <property type="protein sequence ID" value="KXO15322.1"/>
    <property type="molecule type" value="Genomic_DNA"/>
</dbReference>
<dbReference type="Proteomes" id="UP000070093">
    <property type="component" value="Unassembled WGS sequence"/>
</dbReference>
<evidence type="ECO:0000313" key="1">
    <source>
        <dbReference type="EMBL" id="KXO15322.1"/>
    </source>
</evidence>
<evidence type="ECO:0000313" key="2">
    <source>
        <dbReference type="Proteomes" id="UP000070093"/>
    </source>
</evidence>
<protein>
    <submittedName>
        <fullName evidence="1">Uncharacterized protein</fullName>
    </submittedName>
</protein>
<dbReference type="STRING" id="28125.HMPREF3202_01848"/>
<sequence length="53" mass="6683">MFTVRWIVKYKKIYRVFRLYQNHLLYMRTDKKKTIKERKIMKKTIDAKDSRTA</sequence>
<dbReference type="AlphaFoldDB" id="A0A137SS78"/>
<organism evidence="1 2">
    <name type="scientific">Prevotella bivia</name>
    <dbReference type="NCBI Taxonomy" id="28125"/>
    <lineage>
        <taxon>Bacteria</taxon>
        <taxon>Pseudomonadati</taxon>
        <taxon>Bacteroidota</taxon>
        <taxon>Bacteroidia</taxon>
        <taxon>Bacteroidales</taxon>
        <taxon>Prevotellaceae</taxon>
        <taxon>Prevotella</taxon>
    </lineage>
</organism>